<proteinExistence type="predicted"/>
<gene>
    <name evidence="1" type="ORF">C6I21_03025</name>
</gene>
<dbReference type="OrthoDB" id="2965876at2"/>
<evidence type="ECO:0000313" key="2">
    <source>
        <dbReference type="Proteomes" id="UP000243650"/>
    </source>
</evidence>
<organism evidence="1 2">
    <name type="scientific">Alkalicoccus urumqiensis</name>
    <name type="common">Bacillus urumqiensis</name>
    <dbReference type="NCBI Taxonomy" id="1548213"/>
    <lineage>
        <taxon>Bacteria</taxon>
        <taxon>Bacillati</taxon>
        <taxon>Bacillota</taxon>
        <taxon>Bacilli</taxon>
        <taxon>Bacillales</taxon>
        <taxon>Bacillaceae</taxon>
        <taxon>Alkalicoccus</taxon>
    </lineage>
</organism>
<dbReference type="Proteomes" id="UP000243650">
    <property type="component" value="Unassembled WGS sequence"/>
</dbReference>
<protein>
    <submittedName>
        <fullName evidence="1">Uncharacterized protein</fullName>
    </submittedName>
</protein>
<comment type="caution">
    <text evidence="1">The sequence shown here is derived from an EMBL/GenBank/DDBJ whole genome shotgun (WGS) entry which is preliminary data.</text>
</comment>
<sequence length="202" mass="23618">MNTLPEQGAPQHDVQERFIHFIEMISSVDLNSSWHEFALLWEDKSYTLKEEEHRRKARNFQIYYRDKLTYEGALLWTYPVETSGGLAVHASVRFDKIRRGDSSIPQSHQLEIDLMDYLSEDKDKLNVEVIQLPEAVSEYDRKRMHLILKKWGLEKQTVVDLMTSGGEELERFVQHIISAAILLQSKRHTAENEEPFSKNLSS</sequence>
<keyword evidence="2" id="KW-1185">Reference proteome</keyword>
<dbReference type="RefSeq" id="WP_105957946.1">
    <property type="nucleotide sequence ID" value="NZ_PVNS01000002.1"/>
</dbReference>
<reference evidence="1 2" key="1">
    <citation type="submission" date="2018-03" db="EMBL/GenBank/DDBJ databases">
        <title>Bacillus urumqiensis sp. nov., a moderately haloalkaliphilic bacterium isolated from a salt lake.</title>
        <authorList>
            <person name="Zhao B."/>
            <person name="Liao Z."/>
        </authorList>
    </citation>
    <scope>NUCLEOTIDE SEQUENCE [LARGE SCALE GENOMIC DNA]</scope>
    <source>
        <strain evidence="1 2">BZ-SZ-XJ18</strain>
    </source>
</reference>
<name>A0A2P6MKV4_ALKUR</name>
<dbReference type="EMBL" id="PVNS01000002">
    <property type="protein sequence ID" value="PRO66910.1"/>
    <property type="molecule type" value="Genomic_DNA"/>
</dbReference>
<dbReference type="AlphaFoldDB" id="A0A2P6MKV4"/>
<accession>A0A2P6MKV4</accession>
<evidence type="ECO:0000313" key="1">
    <source>
        <dbReference type="EMBL" id="PRO66910.1"/>
    </source>
</evidence>